<proteinExistence type="predicted"/>
<dbReference type="PROSITE" id="PS51197">
    <property type="entry name" value="HTH_RRF2_2"/>
    <property type="match status" value="1"/>
</dbReference>
<dbReference type="Proteomes" id="UP000324233">
    <property type="component" value="Chromosome"/>
</dbReference>
<dbReference type="SUPFAM" id="SSF46785">
    <property type="entry name" value="Winged helix' DNA-binding domain"/>
    <property type="match status" value="1"/>
</dbReference>
<dbReference type="RefSeq" id="WP_148592042.1">
    <property type="nucleotide sequence ID" value="NZ_CP042997.1"/>
</dbReference>
<accession>A0A5B9VW44</accession>
<dbReference type="Gene3D" id="1.10.10.10">
    <property type="entry name" value="Winged helix-like DNA-binding domain superfamily/Winged helix DNA-binding domain"/>
    <property type="match status" value="1"/>
</dbReference>
<gene>
    <name evidence="1" type="primary">cymR_1</name>
    <name evidence="1" type="ORF">OJF2_11650</name>
</gene>
<dbReference type="NCBIfam" id="TIGR00738">
    <property type="entry name" value="rrf2_super"/>
    <property type="match status" value="1"/>
</dbReference>
<evidence type="ECO:0000313" key="2">
    <source>
        <dbReference type="Proteomes" id="UP000324233"/>
    </source>
</evidence>
<dbReference type="InterPro" id="IPR000944">
    <property type="entry name" value="Tscrpt_reg_Rrf2"/>
</dbReference>
<dbReference type="OrthoDB" id="9808360at2"/>
<dbReference type="AlphaFoldDB" id="A0A5B9VW44"/>
<sequence length="136" mass="14681">MRISAKAEYACLAVITLALRDRDEGPMPIREIAESRGIPEPFLTQILLKLKAAGIVQSTRGSSGGYRLAKAPEDITLGEILGVMDGYALTPRIPQGPAAPFLAGVWDQLHDSESRVLTRTSVADLARRATAPDWVI</sequence>
<dbReference type="PROSITE" id="PS01332">
    <property type="entry name" value="HTH_RRF2_1"/>
    <property type="match status" value="1"/>
</dbReference>
<dbReference type="Pfam" id="PF02082">
    <property type="entry name" value="Rrf2"/>
    <property type="match status" value="1"/>
</dbReference>
<organism evidence="1 2">
    <name type="scientific">Aquisphaera giovannonii</name>
    <dbReference type="NCBI Taxonomy" id="406548"/>
    <lineage>
        <taxon>Bacteria</taxon>
        <taxon>Pseudomonadati</taxon>
        <taxon>Planctomycetota</taxon>
        <taxon>Planctomycetia</taxon>
        <taxon>Isosphaerales</taxon>
        <taxon>Isosphaeraceae</taxon>
        <taxon>Aquisphaera</taxon>
    </lineage>
</organism>
<dbReference type="EMBL" id="CP042997">
    <property type="protein sequence ID" value="QEH32686.1"/>
    <property type="molecule type" value="Genomic_DNA"/>
</dbReference>
<dbReference type="InterPro" id="IPR036388">
    <property type="entry name" value="WH-like_DNA-bd_sf"/>
</dbReference>
<reference evidence="1 2" key="1">
    <citation type="submission" date="2019-08" db="EMBL/GenBank/DDBJ databases">
        <title>Deep-cultivation of Planctomycetes and their phenomic and genomic characterization uncovers novel biology.</title>
        <authorList>
            <person name="Wiegand S."/>
            <person name="Jogler M."/>
            <person name="Boedeker C."/>
            <person name="Pinto D."/>
            <person name="Vollmers J."/>
            <person name="Rivas-Marin E."/>
            <person name="Kohn T."/>
            <person name="Peeters S.H."/>
            <person name="Heuer A."/>
            <person name="Rast P."/>
            <person name="Oberbeckmann S."/>
            <person name="Bunk B."/>
            <person name="Jeske O."/>
            <person name="Meyerdierks A."/>
            <person name="Storesund J.E."/>
            <person name="Kallscheuer N."/>
            <person name="Luecker S."/>
            <person name="Lage O.M."/>
            <person name="Pohl T."/>
            <person name="Merkel B.J."/>
            <person name="Hornburger P."/>
            <person name="Mueller R.-W."/>
            <person name="Bruemmer F."/>
            <person name="Labrenz M."/>
            <person name="Spormann A.M."/>
            <person name="Op den Camp H."/>
            <person name="Overmann J."/>
            <person name="Amann R."/>
            <person name="Jetten M.S.M."/>
            <person name="Mascher T."/>
            <person name="Medema M.H."/>
            <person name="Devos D.P."/>
            <person name="Kaster A.-K."/>
            <person name="Ovreas L."/>
            <person name="Rohde M."/>
            <person name="Galperin M.Y."/>
            <person name="Jogler C."/>
        </authorList>
    </citation>
    <scope>NUCLEOTIDE SEQUENCE [LARGE SCALE GENOMIC DNA]</scope>
    <source>
        <strain evidence="1 2">OJF2</strain>
    </source>
</reference>
<evidence type="ECO:0000313" key="1">
    <source>
        <dbReference type="EMBL" id="QEH32686.1"/>
    </source>
</evidence>
<protein>
    <submittedName>
        <fullName evidence="1">HTH-type transcriptional regulator CymR</fullName>
    </submittedName>
</protein>
<keyword evidence="2" id="KW-1185">Reference proteome</keyword>
<dbReference type="PANTHER" id="PTHR33221">
    <property type="entry name" value="WINGED HELIX-TURN-HELIX TRANSCRIPTIONAL REGULATOR, RRF2 FAMILY"/>
    <property type="match status" value="1"/>
</dbReference>
<dbReference type="GO" id="GO:0003700">
    <property type="term" value="F:DNA-binding transcription factor activity"/>
    <property type="evidence" value="ECO:0007669"/>
    <property type="project" value="TreeGrafter"/>
</dbReference>
<dbReference type="InterPro" id="IPR036390">
    <property type="entry name" value="WH_DNA-bd_sf"/>
</dbReference>
<dbReference type="PANTHER" id="PTHR33221:SF16">
    <property type="entry name" value="HTH-TYPE TRANSCRIPTIONAL REGULATOR SLR0846-RELATED"/>
    <property type="match status" value="1"/>
</dbReference>
<dbReference type="GO" id="GO:0005829">
    <property type="term" value="C:cytosol"/>
    <property type="evidence" value="ECO:0007669"/>
    <property type="project" value="TreeGrafter"/>
</dbReference>
<dbReference type="InterPro" id="IPR030489">
    <property type="entry name" value="TR_Rrf2-type_CS"/>
</dbReference>
<name>A0A5B9VW44_9BACT</name>
<dbReference type="KEGG" id="agv:OJF2_11650"/>